<evidence type="ECO:0000313" key="3">
    <source>
        <dbReference type="EMBL" id="CAD9591127.1"/>
    </source>
</evidence>
<feature type="region of interest" description="Disordered" evidence="1">
    <location>
        <begin position="52"/>
        <end position="82"/>
    </location>
</feature>
<feature type="compositionally biased region" description="Polar residues" evidence="1">
    <location>
        <begin position="1"/>
        <end position="13"/>
    </location>
</feature>
<dbReference type="PANTHER" id="PTHR33418">
    <property type="entry name" value="HELICASE-ASSOCIATED"/>
    <property type="match status" value="1"/>
</dbReference>
<dbReference type="Pfam" id="PF03457">
    <property type="entry name" value="HA"/>
    <property type="match status" value="4"/>
</dbReference>
<feature type="region of interest" description="Disordered" evidence="1">
    <location>
        <begin position="1"/>
        <end position="35"/>
    </location>
</feature>
<gene>
    <name evidence="3" type="ORF">LDAN0321_LOCUS13439</name>
</gene>
<sequence length="482" mass="55132">MSSKSMKESNANTRSKKRRIANKVAAAEENEISEESGGFIVMDAEEVVVDETVAAQRTRPSRRQKKARKSAGKNDEAKLVDTKCNDEEELPMATSKKKKVTNFAVQWLERLKDLRDYKEKNGDCLVSKSRDFRLGKWVARQRQEYKKMQQGRKSCLNEDRVNMLEAEGFVWIVREPYEQVPWNQRLSELAAYKEEHGTCVVPKNTPGYEQLGLWCMNQRQDYRKRKEGKKTKMTDKRVQQLDEVGFVWSMSEHENVSFEERMDQLREYKLEHGDCNVPRRYSKVPQLGEWVKKMRAAFKDFVRGFKSRLTQERVQLLDAEGFVWDLSAKDVPWETRFAELVLYKEKHGDCLVPQRYPDNPALGVWVNCQRVENKKLSEGRKSSLTEARLLKLGEIGFVWKTRPGRKSGNGHSDGAAVSNVQDKQVATTIPGLPAKEGEYSKSSAVEVGLCVEDNTSAAAPALEEPPLSESEVALKLNNTALV</sequence>
<feature type="domain" description="Helicase-associated" evidence="2">
    <location>
        <begin position="105"/>
        <end position="169"/>
    </location>
</feature>
<organism evidence="3">
    <name type="scientific">Leptocylindrus danicus</name>
    <dbReference type="NCBI Taxonomy" id="163516"/>
    <lineage>
        <taxon>Eukaryota</taxon>
        <taxon>Sar</taxon>
        <taxon>Stramenopiles</taxon>
        <taxon>Ochrophyta</taxon>
        <taxon>Bacillariophyta</taxon>
        <taxon>Coscinodiscophyceae</taxon>
        <taxon>Chaetocerotophycidae</taxon>
        <taxon>Leptocylindrales</taxon>
        <taxon>Leptocylindraceae</taxon>
        <taxon>Leptocylindrus</taxon>
    </lineage>
</organism>
<proteinExistence type="predicted"/>
<feature type="compositionally biased region" description="Basic and acidic residues" evidence="1">
    <location>
        <begin position="72"/>
        <end position="82"/>
    </location>
</feature>
<dbReference type="Gene3D" id="6.10.140.530">
    <property type="match status" value="4"/>
</dbReference>
<accession>A0A7S2PDS0</accession>
<dbReference type="EMBL" id="HBGY01021361">
    <property type="protein sequence ID" value="CAD9591127.1"/>
    <property type="molecule type" value="Transcribed_RNA"/>
</dbReference>
<protein>
    <recommendedName>
        <fullName evidence="2">Helicase-associated domain-containing protein</fullName>
    </recommendedName>
</protein>
<evidence type="ECO:0000259" key="2">
    <source>
        <dbReference type="Pfam" id="PF03457"/>
    </source>
</evidence>
<feature type="domain" description="Helicase-associated" evidence="2">
    <location>
        <begin position="256"/>
        <end position="322"/>
    </location>
</feature>
<dbReference type="PANTHER" id="PTHR33418:SF1">
    <property type="entry name" value="HELICASE-ASSOCIATED DOMAIN-CONTAINING PROTEIN"/>
    <property type="match status" value="1"/>
</dbReference>
<feature type="compositionally biased region" description="Basic residues" evidence="1">
    <location>
        <begin position="59"/>
        <end position="71"/>
    </location>
</feature>
<feature type="domain" description="Helicase-associated" evidence="2">
    <location>
        <begin position="330"/>
        <end position="397"/>
    </location>
</feature>
<dbReference type="AlphaFoldDB" id="A0A7S2PDS0"/>
<evidence type="ECO:0000256" key="1">
    <source>
        <dbReference type="SAM" id="MobiDB-lite"/>
    </source>
</evidence>
<reference evidence="3" key="1">
    <citation type="submission" date="2021-01" db="EMBL/GenBank/DDBJ databases">
        <authorList>
            <person name="Corre E."/>
            <person name="Pelletier E."/>
            <person name="Niang G."/>
            <person name="Scheremetjew M."/>
            <person name="Finn R."/>
            <person name="Kale V."/>
            <person name="Holt S."/>
            <person name="Cochrane G."/>
            <person name="Meng A."/>
            <person name="Brown T."/>
            <person name="Cohen L."/>
        </authorList>
    </citation>
    <scope>NUCLEOTIDE SEQUENCE</scope>
    <source>
        <strain evidence="3">B650</strain>
    </source>
</reference>
<dbReference type="InterPro" id="IPR005114">
    <property type="entry name" value="Helicase_assoc"/>
</dbReference>
<name>A0A7S2PDS0_9STRA</name>
<feature type="domain" description="Helicase-associated" evidence="2">
    <location>
        <begin position="180"/>
        <end position="246"/>
    </location>
</feature>